<dbReference type="InterPro" id="IPR029064">
    <property type="entry name" value="Ribosomal_eL30-like_sf"/>
</dbReference>
<sequence>MPRGALNGEASLACQWGDWQERHEGWTGEGIFMSKGGGGKPKRALRGRAGRMQGGRGSGRASKGAVRLWGHHAVEAALRNPERSHRKLWATREAIAGLDGELPPDFPVEYAEAPDLARLVARDAPHQGLVLECDPLPDLFLGDVLDGDPARPLVVLDQVTDPHNVGAIMRSAAAFGACALLTQDRHAPPESGALAKSASGALEIVPWVRVVNLSRALEEVAEAGYWRLGLDGEAEAVLADVLPAGPVALVLGAEGEGMRHNVMQHCDAHARLPIAADMESLNVSNAAAISLYAVATRPGP</sequence>
<evidence type="ECO:0000313" key="5">
    <source>
        <dbReference type="EMBL" id="NYH96588.1"/>
    </source>
</evidence>
<dbReference type="EC" id="2.1.1.185" evidence="5"/>
<keyword evidence="6" id="KW-1185">Reference proteome</keyword>
<dbReference type="InterPro" id="IPR004441">
    <property type="entry name" value="rRNA_MeTrfase_TrmH"/>
</dbReference>
<dbReference type="GO" id="GO:0032259">
    <property type="term" value="P:methylation"/>
    <property type="evidence" value="ECO:0007669"/>
    <property type="project" value="UniProtKB-KW"/>
</dbReference>
<dbReference type="InterPro" id="IPR001537">
    <property type="entry name" value="SpoU_MeTrfase"/>
</dbReference>
<evidence type="ECO:0000256" key="2">
    <source>
        <dbReference type="ARBA" id="ARBA00022679"/>
    </source>
</evidence>
<dbReference type="CDD" id="cd18103">
    <property type="entry name" value="SpoU-like_RlmB"/>
    <property type="match status" value="1"/>
</dbReference>
<dbReference type="Gene3D" id="3.30.1330.30">
    <property type="match status" value="1"/>
</dbReference>
<dbReference type="GO" id="GO:0008173">
    <property type="term" value="F:RNA methyltransferase activity"/>
    <property type="evidence" value="ECO:0007669"/>
    <property type="project" value="InterPro"/>
</dbReference>
<feature type="region of interest" description="Disordered" evidence="3">
    <location>
        <begin position="29"/>
        <end position="63"/>
    </location>
</feature>
<protein>
    <submittedName>
        <fullName evidence="5">23S rRNA (Guanosine2251-2'-O)-methyltransferase</fullName>
        <ecNumber evidence="5">2.1.1.185</ecNumber>
    </submittedName>
</protein>
<evidence type="ECO:0000259" key="4">
    <source>
        <dbReference type="SMART" id="SM00967"/>
    </source>
</evidence>
<dbReference type="AlphaFoldDB" id="A0A7Z0BVS3"/>
<comment type="caution">
    <text evidence="5">The sequence shown here is derived from an EMBL/GenBank/DDBJ whole genome shotgun (WGS) entry which is preliminary data.</text>
</comment>
<organism evidence="5 6">
    <name type="scientific">Novosphingobium marinum</name>
    <dbReference type="NCBI Taxonomy" id="1514948"/>
    <lineage>
        <taxon>Bacteria</taxon>
        <taxon>Pseudomonadati</taxon>
        <taxon>Pseudomonadota</taxon>
        <taxon>Alphaproteobacteria</taxon>
        <taxon>Sphingomonadales</taxon>
        <taxon>Sphingomonadaceae</taxon>
        <taxon>Novosphingobium</taxon>
    </lineage>
</organism>
<dbReference type="InterPro" id="IPR029028">
    <property type="entry name" value="Alpha/beta_knot_MTases"/>
</dbReference>
<evidence type="ECO:0000256" key="3">
    <source>
        <dbReference type="SAM" id="MobiDB-lite"/>
    </source>
</evidence>
<dbReference type="PANTHER" id="PTHR46429:SF1">
    <property type="entry name" value="23S RRNA (GUANOSINE-2'-O-)-METHYLTRANSFERASE RLMB"/>
    <property type="match status" value="1"/>
</dbReference>
<gene>
    <name evidence="5" type="ORF">FHS75_002927</name>
</gene>
<keyword evidence="1 5" id="KW-0489">Methyltransferase</keyword>
<dbReference type="InterPro" id="IPR029026">
    <property type="entry name" value="tRNA_m1G_MTases_N"/>
</dbReference>
<evidence type="ECO:0000313" key="6">
    <source>
        <dbReference type="Proteomes" id="UP000522081"/>
    </source>
</evidence>
<dbReference type="InterPro" id="IPR013123">
    <property type="entry name" value="SpoU_subst-bd"/>
</dbReference>
<dbReference type="Proteomes" id="UP000522081">
    <property type="component" value="Unassembled WGS sequence"/>
</dbReference>
<keyword evidence="2 5" id="KW-0808">Transferase</keyword>
<dbReference type="SUPFAM" id="SSF75217">
    <property type="entry name" value="alpha/beta knot"/>
    <property type="match status" value="1"/>
</dbReference>
<name>A0A7Z0BVS3_9SPHN</name>
<dbReference type="Pfam" id="PF00588">
    <property type="entry name" value="SpoU_methylase"/>
    <property type="match status" value="1"/>
</dbReference>
<dbReference type="GO" id="GO:0006396">
    <property type="term" value="P:RNA processing"/>
    <property type="evidence" value="ECO:0007669"/>
    <property type="project" value="InterPro"/>
</dbReference>
<dbReference type="SUPFAM" id="SSF55315">
    <property type="entry name" value="L30e-like"/>
    <property type="match status" value="1"/>
</dbReference>
<dbReference type="GO" id="GO:0003723">
    <property type="term" value="F:RNA binding"/>
    <property type="evidence" value="ECO:0007669"/>
    <property type="project" value="InterPro"/>
</dbReference>
<dbReference type="GO" id="GO:0005829">
    <property type="term" value="C:cytosol"/>
    <property type="evidence" value="ECO:0007669"/>
    <property type="project" value="TreeGrafter"/>
</dbReference>
<dbReference type="Gene3D" id="3.40.1280.10">
    <property type="match status" value="1"/>
</dbReference>
<dbReference type="PANTHER" id="PTHR46429">
    <property type="entry name" value="23S RRNA (GUANOSINE-2'-O-)-METHYLTRANSFERASE RLMB"/>
    <property type="match status" value="1"/>
</dbReference>
<accession>A0A7Z0BVS3</accession>
<dbReference type="Pfam" id="PF08032">
    <property type="entry name" value="SpoU_sub_bind"/>
    <property type="match status" value="1"/>
</dbReference>
<proteinExistence type="predicted"/>
<reference evidence="5 6" key="1">
    <citation type="submission" date="2020-07" db="EMBL/GenBank/DDBJ databases">
        <title>Genomic Encyclopedia of Type Strains, Phase IV (KMG-IV): sequencing the most valuable type-strain genomes for metagenomic binning, comparative biology and taxonomic classification.</title>
        <authorList>
            <person name="Goeker M."/>
        </authorList>
    </citation>
    <scope>NUCLEOTIDE SEQUENCE [LARGE SCALE GENOMIC DNA]</scope>
    <source>
        <strain evidence="5 6">DSM 29043</strain>
    </source>
</reference>
<feature type="compositionally biased region" description="Basic residues" evidence="3">
    <location>
        <begin position="40"/>
        <end position="49"/>
    </location>
</feature>
<dbReference type="EMBL" id="JACBZF010000005">
    <property type="protein sequence ID" value="NYH96588.1"/>
    <property type="molecule type" value="Genomic_DNA"/>
</dbReference>
<evidence type="ECO:0000256" key="1">
    <source>
        <dbReference type="ARBA" id="ARBA00022603"/>
    </source>
</evidence>
<dbReference type="SMART" id="SM00967">
    <property type="entry name" value="SpoU_sub_bind"/>
    <property type="match status" value="1"/>
</dbReference>
<feature type="domain" description="RNA 2-O ribose methyltransferase substrate binding" evidence="4">
    <location>
        <begin position="67"/>
        <end position="139"/>
    </location>
</feature>